<dbReference type="PANTHER" id="PTHR36302:SF1">
    <property type="entry name" value="COPPER CHAPERONE PCU(A)C"/>
    <property type="match status" value="1"/>
</dbReference>
<dbReference type="InterPro" id="IPR036182">
    <property type="entry name" value="PCuAC_sf"/>
</dbReference>
<sequence>MTRHALLIGLLVLTSQAALPAARAAALAPDDDQAAASQDIDIRDTSIQILRPDRRIAAGYFTIENRGKSVHLLAGVSSPACPRLFAHHTEQESTGETANLFMHLALPAQTTLVFPPGGYHLICSGYDDNLRPGQQIVVTFRFMGGATRSVPFVVHPTADTGDATTP</sequence>
<organism evidence="2 3">
    <name type="scientific">Gluconacetobacter takamatsuzukensis</name>
    <dbReference type="NCBI Taxonomy" id="1286190"/>
    <lineage>
        <taxon>Bacteria</taxon>
        <taxon>Pseudomonadati</taxon>
        <taxon>Pseudomonadota</taxon>
        <taxon>Alphaproteobacteria</taxon>
        <taxon>Acetobacterales</taxon>
        <taxon>Acetobacteraceae</taxon>
        <taxon>Gluconacetobacter</taxon>
    </lineage>
</organism>
<dbReference type="SUPFAM" id="SSF110087">
    <property type="entry name" value="DR1885-like metal-binding protein"/>
    <property type="match status" value="1"/>
</dbReference>
<dbReference type="Proteomes" id="UP000540556">
    <property type="component" value="Unassembled WGS sequence"/>
</dbReference>
<dbReference type="EMBL" id="JABEQK010000003">
    <property type="protein sequence ID" value="MBB2204401.1"/>
    <property type="molecule type" value="Genomic_DNA"/>
</dbReference>
<evidence type="ECO:0000313" key="2">
    <source>
        <dbReference type="EMBL" id="MBB2204401.1"/>
    </source>
</evidence>
<dbReference type="PANTHER" id="PTHR36302">
    <property type="entry name" value="BLR7088 PROTEIN"/>
    <property type="match status" value="1"/>
</dbReference>
<accession>A0A7W4PRZ0</accession>
<evidence type="ECO:0000256" key="1">
    <source>
        <dbReference type="SAM" id="SignalP"/>
    </source>
</evidence>
<dbReference type="Gene3D" id="2.60.40.1890">
    <property type="entry name" value="PCu(A)C copper chaperone"/>
    <property type="match status" value="1"/>
</dbReference>
<feature type="chain" id="PRO_5030758010" evidence="1">
    <location>
        <begin position="18"/>
        <end position="166"/>
    </location>
</feature>
<gene>
    <name evidence="2" type="ORF">HLH27_05125</name>
</gene>
<reference evidence="2 3" key="1">
    <citation type="submission" date="2020-04" db="EMBL/GenBank/DDBJ databases">
        <title>Description of novel Gluconacetobacter.</title>
        <authorList>
            <person name="Sombolestani A."/>
        </authorList>
    </citation>
    <scope>NUCLEOTIDE SEQUENCE [LARGE SCALE GENOMIC DNA]</scope>
    <source>
        <strain evidence="2 3">LMG 27800</strain>
    </source>
</reference>
<comment type="caution">
    <text evidence="2">The sequence shown here is derived from an EMBL/GenBank/DDBJ whole genome shotgun (WGS) entry which is preliminary data.</text>
</comment>
<dbReference type="AlphaFoldDB" id="A0A7W4PRZ0"/>
<feature type="signal peptide" evidence="1">
    <location>
        <begin position="1"/>
        <end position="17"/>
    </location>
</feature>
<dbReference type="RefSeq" id="WP_182948394.1">
    <property type="nucleotide sequence ID" value="NZ_JABEQK010000003.1"/>
</dbReference>
<proteinExistence type="predicted"/>
<keyword evidence="3" id="KW-1185">Reference proteome</keyword>
<dbReference type="InterPro" id="IPR058248">
    <property type="entry name" value="Lxx211020-like"/>
</dbReference>
<dbReference type="Pfam" id="PF04314">
    <property type="entry name" value="PCuAC"/>
    <property type="match status" value="1"/>
</dbReference>
<keyword evidence="1" id="KW-0732">Signal</keyword>
<protein>
    <submittedName>
        <fullName evidence="2">Copper chaperone PCu(A)C</fullName>
    </submittedName>
</protein>
<name>A0A7W4PRZ0_9PROT</name>
<evidence type="ECO:0000313" key="3">
    <source>
        <dbReference type="Proteomes" id="UP000540556"/>
    </source>
</evidence>
<dbReference type="InterPro" id="IPR007410">
    <property type="entry name" value="LpqE-like"/>
</dbReference>